<dbReference type="SUPFAM" id="SSF53244">
    <property type="entry name" value="MurD-like peptide ligases, peptide-binding domain"/>
    <property type="match status" value="1"/>
</dbReference>
<dbReference type="GO" id="GO:0005737">
    <property type="term" value="C:cytoplasm"/>
    <property type="evidence" value="ECO:0007669"/>
    <property type="project" value="UniProtKB-SubCell"/>
</dbReference>
<dbReference type="SUPFAM" id="SSF63418">
    <property type="entry name" value="MurE/MurF N-terminal domain"/>
    <property type="match status" value="1"/>
</dbReference>
<organism evidence="15 16">
    <name type="scientific">Sandaracinobacteroides saxicola</name>
    <dbReference type="NCBI Taxonomy" id="2759707"/>
    <lineage>
        <taxon>Bacteria</taxon>
        <taxon>Pseudomonadati</taxon>
        <taxon>Pseudomonadota</taxon>
        <taxon>Alphaproteobacteria</taxon>
        <taxon>Sphingomonadales</taxon>
        <taxon>Sphingosinicellaceae</taxon>
        <taxon>Sandaracinobacteroides</taxon>
    </lineage>
</organism>
<evidence type="ECO:0000256" key="3">
    <source>
        <dbReference type="ARBA" id="ARBA00022618"/>
    </source>
</evidence>
<dbReference type="Gene3D" id="3.40.1190.10">
    <property type="entry name" value="Mur-like, catalytic domain"/>
    <property type="match status" value="1"/>
</dbReference>
<keyword evidence="3 10" id="KW-0132">Cell division</keyword>
<dbReference type="Gene3D" id="3.40.1390.10">
    <property type="entry name" value="MurE/MurF, N-terminal domain"/>
    <property type="match status" value="1"/>
</dbReference>
<dbReference type="GO" id="GO:0051301">
    <property type="term" value="P:cell division"/>
    <property type="evidence" value="ECO:0007669"/>
    <property type="project" value="UniProtKB-KW"/>
</dbReference>
<dbReference type="Pfam" id="PF08245">
    <property type="entry name" value="Mur_ligase_M"/>
    <property type="match status" value="1"/>
</dbReference>
<keyword evidence="2 10" id="KW-0436">Ligase</keyword>
<evidence type="ECO:0000256" key="11">
    <source>
        <dbReference type="RuleBase" id="RU004136"/>
    </source>
</evidence>
<proteinExistence type="inferred from homology"/>
<dbReference type="GO" id="GO:0047480">
    <property type="term" value="F:UDP-N-acetylmuramoyl-tripeptide-D-alanyl-D-alanine ligase activity"/>
    <property type="evidence" value="ECO:0007669"/>
    <property type="project" value="UniProtKB-UniRule"/>
</dbReference>
<evidence type="ECO:0000256" key="9">
    <source>
        <dbReference type="ARBA" id="ARBA00023316"/>
    </source>
</evidence>
<accession>A0A7G5IG87</accession>
<feature type="domain" description="Mur ligase C-terminal" evidence="13">
    <location>
        <begin position="325"/>
        <end position="432"/>
    </location>
</feature>
<comment type="catalytic activity">
    <reaction evidence="10 11">
        <text>D-alanyl-D-alanine + UDP-N-acetyl-alpha-D-muramoyl-L-alanyl-gamma-D-glutamyl-meso-2,6-diaminopimelate + ATP = UDP-N-acetyl-alpha-D-muramoyl-L-alanyl-gamma-D-glutamyl-meso-2,6-diaminopimeloyl-D-alanyl-D-alanine + ADP + phosphate + H(+)</text>
        <dbReference type="Rhea" id="RHEA:28374"/>
        <dbReference type="ChEBI" id="CHEBI:15378"/>
        <dbReference type="ChEBI" id="CHEBI:30616"/>
        <dbReference type="ChEBI" id="CHEBI:43474"/>
        <dbReference type="ChEBI" id="CHEBI:57822"/>
        <dbReference type="ChEBI" id="CHEBI:61386"/>
        <dbReference type="ChEBI" id="CHEBI:83905"/>
        <dbReference type="ChEBI" id="CHEBI:456216"/>
        <dbReference type="EC" id="6.3.2.10"/>
    </reaction>
</comment>
<keyword evidence="5 10" id="KW-0067">ATP-binding</keyword>
<dbReference type="InterPro" id="IPR013221">
    <property type="entry name" value="Mur_ligase_cen"/>
</dbReference>
<evidence type="ECO:0000313" key="15">
    <source>
        <dbReference type="EMBL" id="QMW22379.1"/>
    </source>
</evidence>
<dbReference type="InterPro" id="IPR005863">
    <property type="entry name" value="UDP-N-AcMur_synth"/>
</dbReference>
<dbReference type="InterPro" id="IPR035911">
    <property type="entry name" value="MurE/MurF_N"/>
</dbReference>
<evidence type="ECO:0000256" key="10">
    <source>
        <dbReference type="HAMAP-Rule" id="MF_02019"/>
    </source>
</evidence>
<evidence type="ECO:0000259" key="12">
    <source>
        <dbReference type="Pfam" id="PF01225"/>
    </source>
</evidence>
<gene>
    <name evidence="10 15" type="primary">murF</name>
    <name evidence="15" type="ORF">H3309_13650</name>
</gene>
<keyword evidence="8 10" id="KW-0131">Cell cycle</keyword>
<comment type="caution">
    <text evidence="10">Lacks conserved residue(s) required for the propagation of feature annotation.</text>
</comment>
<keyword evidence="7 10" id="KW-0573">Peptidoglycan synthesis</keyword>
<dbReference type="Pfam" id="PF01225">
    <property type="entry name" value="Mur_ligase"/>
    <property type="match status" value="1"/>
</dbReference>
<evidence type="ECO:0000259" key="13">
    <source>
        <dbReference type="Pfam" id="PF02875"/>
    </source>
</evidence>
<dbReference type="Pfam" id="PF02875">
    <property type="entry name" value="Mur_ligase_C"/>
    <property type="match status" value="1"/>
</dbReference>
<reference evidence="15 16" key="1">
    <citation type="submission" date="2020-07" db="EMBL/GenBank/DDBJ databases">
        <title>Complete genome sequence for Sandaracinobacter sp. M6.</title>
        <authorList>
            <person name="Tang Y."/>
            <person name="Liu Q."/>
            <person name="Guo Z."/>
            <person name="Lei P."/>
            <person name="Huang B."/>
        </authorList>
    </citation>
    <scope>NUCLEOTIDE SEQUENCE [LARGE SCALE GENOMIC DNA]</scope>
    <source>
        <strain evidence="15 16">M6</strain>
    </source>
</reference>
<comment type="pathway">
    <text evidence="10 11">Cell wall biogenesis; peptidoglycan biosynthesis.</text>
</comment>
<dbReference type="InterPro" id="IPR036565">
    <property type="entry name" value="Mur-like_cat_sf"/>
</dbReference>
<dbReference type="InterPro" id="IPR000713">
    <property type="entry name" value="Mur_ligase_N"/>
</dbReference>
<dbReference type="SUPFAM" id="SSF53623">
    <property type="entry name" value="MurD-like peptide ligases, catalytic domain"/>
    <property type="match status" value="1"/>
</dbReference>
<keyword evidence="16" id="KW-1185">Reference proteome</keyword>
<keyword evidence="1 10" id="KW-0963">Cytoplasm</keyword>
<dbReference type="PANTHER" id="PTHR43024:SF1">
    <property type="entry name" value="UDP-N-ACETYLMURAMOYL-TRIPEPTIDE--D-ALANYL-D-ALANINE LIGASE"/>
    <property type="match status" value="1"/>
</dbReference>
<evidence type="ECO:0000256" key="2">
    <source>
        <dbReference type="ARBA" id="ARBA00022598"/>
    </source>
</evidence>
<dbReference type="HAMAP" id="MF_02019">
    <property type="entry name" value="MurF"/>
    <property type="match status" value="1"/>
</dbReference>
<dbReference type="RefSeq" id="WP_182295224.1">
    <property type="nucleotide sequence ID" value="NZ_CP059851.1"/>
</dbReference>
<sequence>MTPLWTSDAIAAATGGTAHGAFTVDNVAFDSREIIGGELFIAMRGDTTNGHRFIDSALQRGAAGILCETAIDAPHVRVTDSFAALEALGRAARARTGATIIGVTGSVGKTGVKEAIRLSLLQNTPAVHASVKSYNNHSGVPLSLARMPADSRFGVFEMGMNHAGEIAALTRQVRPHVALITWVAPVHIEFFDSEAGIAHAKAEIFEGLEPGGTAIIPADNPHIAILRAAAQTHAARTISFGATGDVRPLSVAMTADGTDITADIMGETLAFRVGMAGAHWVNNALAVLATVKAAGGDIAAAGLALADLNGLPGRGARLSVAVRGGHATLLDESYNANPASMAASLAVLGSIAAPRRLAILGQMGELGEGSAAYHAGLAAPIAAAKVDALALVGPAMEALKLPNATHLATAADALAWARETLRPGDVCLVKGSNAVGLGTLVKTLGEND</sequence>
<dbReference type="InterPro" id="IPR004101">
    <property type="entry name" value="Mur_ligase_C"/>
</dbReference>
<feature type="domain" description="Mur ligase central" evidence="14">
    <location>
        <begin position="103"/>
        <end position="290"/>
    </location>
</feature>
<dbReference type="Gene3D" id="3.90.190.20">
    <property type="entry name" value="Mur ligase, C-terminal domain"/>
    <property type="match status" value="1"/>
</dbReference>
<dbReference type="InterPro" id="IPR036615">
    <property type="entry name" value="Mur_ligase_C_dom_sf"/>
</dbReference>
<protein>
    <recommendedName>
        <fullName evidence="10 11">UDP-N-acetylmuramoyl-tripeptide--D-alanyl-D-alanine ligase</fullName>
        <ecNumber evidence="10 11">6.3.2.10</ecNumber>
    </recommendedName>
    <alternativeName>
        <fullName evidence="10">D-alanyl-D-alanine-adding enzyme</fullName>
    </alternativeName>
</protein>
<evidence type="ECO:0000256" key="6">
    <source>
        <dbReference type="ARBA" id="ARBA00022960"/>
    </source>
</evidence>
<dbReference type="AlphaFoldDB" id="A0A7G5IG87"/>
<feature type="domain" description="Mur ligase N-terminal catalytic" evidence="12">
    <location>
        <begin position="24"/>
        <end position="71"/>
    </location>
</feature>
<dbReference type="EMBL" id="CP059851">
    <property type="protein sequence ID" value="QMW22379.1"/>
    <property type="molecule type" value="Genomic_DNA"/>
</dbReference>
<evidence type="ECO:0000256" key="4">
    <source>
        <dbReference type="ARBA" id="ARBA00022741"/>
    </source>
</evidence>
<evidence type="ECO:0000256" key="8">
    <source>
        <dbReference type="ARBA" id="ARBA00023306"/>
    </source>
</evidence>
<keyword evidence="4 10" id="KW-0547">Nucleotide-binding</keyword>
<evidence type="ECO:0000256" key="7">
    <source>
        <dbReference type="ARBA" id="ARBA00022984"/>
    </source>
</evidence>
<dbReference type="EC" id="6.3.2.10" evidence="10 11"/>
<comment type="subcellular location">
    <subcellularLocation>
        <location evidence="10 11">Cytoplasm</location>
    </subcellularLocation>
</comment>
<dbReference type="GO" id="GO:0071555">
    <property type="term" value="P:cell wall organization"/>
    <property type="evidence" value="ECO:0007669"/>
    <property type="project" value="UniProtKB-KW"/>
</dbReference>
<dbReference type="GO" id="GO:0009252">
    <property type="term" value="P:peptidoglycan biosynthetic process"/>
    <property type="evidence" value="ECO:0007669"/>
    <property type="project" value="UniProtKB-UniRule"/>
</dbReference>
<dbReference type="NCBIfam" id="TIGR01143">
    <property type="entry name" value="murF"/>
    <property type="match status" value="1"/>
</dbReference>
<evidence type="ECO:0000256" key="1">
    <source>
        <dbReference type="ARBA" id="ARBA00022490"/>
    </source>
</evidence>
<evidence type="ECO:0000256" key="5">
    <source>
        <dbReference type="ARBA" id="ARBA00022840"/>
    </source>
</evidence>
<comment type="similarity">
    <text evidence="10">Belongs to the MurCDEF family. MurF subfamily.</text>
</comment>
<dbReference type="KEGG" id="sand:H3309_13650"/>
<comment type="function">
    <text evidence="10 11">Involved in cell wall formation. Catalyzes the final step in the synthesis of UDP-N-acetylmuramoyl-pentapeptide, the precursor of murein.</text>
</comment>
<evidence type="ECO:0000313" key="16">
    <source>
        <dbReference type="Proteomes" id="UP000515292"/>
    </source>
</evidence>
<keyword evidence="6 10" id="KW-0133">Cell shape</keyword>
<dbReference type="GO" id="GO:0005524">
    <property type="term" value="F:ATP binding"/>
    <property type="evidence" value="ECO:0007669"/>
    <property type="project" value="UniProtKB-UniRule"/>
</dbReference>
<dbReference type="GO" id="GO:0008360">
    <property type="term" value="P:regulation of cell shape"/>
    <property type="evidence" value="ECO:0007669"/>
    <property type="project" value="UniProtKB-KW"/>
</dbReference>
<dbReference type="PANTHER" id="PTHR43024">
    <property type="entry name" value="UDP-N-ACETYLMURAMOYL-TRIPEPTIDE--D-ALANYL-D-ALANINE LIGASE"/>
    <property type="match status" value="1"/>
</dbReference>
<dbReference type="Proteomes" id="UP000515292">
    <property type="component" value="Chromosome"/>
</dbReference>
<dbReference type="InterPro" id="IPR051046">
    <property type="entry name" value="MurCDEF_CellWall_CoF430Synth"/>
</dbReference>
<dbReference type="UniPathway" id="UPA00219"/>
<name>A0A7G5IG87_9SPHN</name>
<evidence type="ECO:0000259" key="14">
    <source>
        <dbReference type="Pfam" id="PF08245"/>
    </source>
</evidence>
<keyword evidence="9 10" id="KW-0961">Cell wall biogenesis/degradation</keyword>